<reference evidence="2" key="1">
    <citation type="journal article" date="2019" name="Sci. Rep.">
        <title>Draft genome of Tanacetum cinerariifolium, the natural source of mosquito coil.</title>
        <authorList>
            <person name="Yamashiro T."/>
            <person name="Shiraishi A."/>
            <person name="Satake H."/>
            <person name="Nakayama K."/>
        </authorList>
    </citation>
    <scope>NUCLEOTIDE SEQUENCE</scope>
</reference>
<organism evidence="2">
    <name type="scientific">Tanacetum cinerariifolium</name>
    <name type="common">Dalmatian daisy</name>
    <name type="synonym">Chrysanthemum cinerariifolium</name>
    <dbReference type="NCBI Taxonomy" id="118510"/>
    <lineage>
        <taxon>Eukaryota</taxon>
        <taxon>Viridiplantae</taxon>
        <taxon>Streptophyta</taxon>
        <taxon>Embryophyta</taxon>
        <taxon>Tracheophyta</taxon>
        <taxon>Spermatophyta</taxon>
        <taxon>Magnoliopsida</taxon>
        <taxon>eudicotyledons</taxon>
        <taxon>Gunneridae</taxon>
        <taxon>Pentapetalae</taxon>
        <taxon>asterids</taxon>
        <taxon>campanulids</taxon>
        <taxon>Asterales</taxon>
        <taxon>Asteraceae</taxon>
        <taxon>Asteroideae</taxon>
        <taxon>Anthemideae</taxon>
        <taxon>Anthemidinae</taxon>
        <taxon>Tanacetum</taxon>
    </lineage>
</organism>
<keyword evidence="1" id="KW-1133">Transmembrane helix</keyword>
<evidence type="ECO:0000313" key="2">
    <source>
        <dbReference type="EMBL" id="GFD23926.1"/>
    </source>
</evidence>
<dbReference type="EMBL" id="BKCJ011348521">
    <property type="protein sequence ID" value="GFD23926.1"/>
    <property type="molecule type" value="Genomic_DNA"/>
</dbReference>
<sequence length="121" mass="13838">DSDPLMEEIDLSFNLDDPMPPGIEEDDDDSESIFRSLKNCLIIIPFHFLPLSHTILIFLHLIVLLQNHQMEKSPDLLSHLGFEAFQPSTECPMIINGKNTPVLDVPLFHFYPLDKFKYGGN</sequence>
<keyword evidence="1" id="KW-0812">Transmembrane</keyword>
<comment type="caution">
    <text evidence="2">The sequence shown here is derived from an EMBL/GenBank/DDBJ whole genome shotgun (WGS) entry which is preliminary data.</text>
</comment>
<dbReference type="AlphaFoldDB" id="A0A699URF1"/>
<protein>
    <submittedName>
        <fullName evidence="2">Uncharacterized protein</fullName>
    </submittedName>
</protein>
<evidence type="ECO:0000256" key="1">
    <source>
        <dbReference type="SAM" id="Phobius"/>
    </source>
</evidence>
<accession>A0A699URF1</accession>
<name>A0A699URF1_TANCI</name>
<proteinExistence type="predicted"/>
<keyword evidence="1" id="KW-0472">Membrane</keyword>
<gene>
    <name evidence="2" type="ORF">Tci_895895</name>
</gene>
<feature type="non-terminal residue" evidence="2">
    <location>
        <position position="1"/>
    </location>
</feature>
<feature type="transmembrane region" description="Helical" evidence="1">
    <location>
        <begin position="42"/>
        <end position="65"/>
    </location>
</feature>